<keyword evidence="1" id="KW-1133">Transmembrane helix</keyword>
<protein>
    <submittedName>
        <fullName evidence="2">Uncharacterized protein</fullName>
    </submittedName>
</protein>
<keyword evidence="1" id="KW-0472">Membrane</keyword>
<comment type="caution">
    <text evidence="2">The sequence shown here is derived from an EMBL/GenBank/DDBJ whole genome shotgun (WGS) entry which is preliminary data.</text>
</comment>
<organism evidence="2 3">
    <name type="scientific">Algoriphagus pacificus</name>
    <dbReference type="NCBI Taxonomy" id="2811234"/>
    <lineage>
        <taxon>Bacteria</taxon>
        <taxon>Pseudomonadati</taxon>
        <taxon>Bacteroidota</taxon>
        <taxon>Cytophagia</taxon>
        <taxon>Cytophagales</taxon>
        <taxon>Cyclobacteriaceae</taxon>
        <taxon>Algoriphagus</taxon>
    </lineage>
</organism>
<evidence type="ECO:0000313" key="2">
    <source>
        <dbReference type="EMBL" id="MBN7816519.1"/>
    </source>
</evidence>
<gene>
    <name evidence="2" type="ORF">J0A69_13815</name>
</gene>
<keyword evidence="1" id="KW-0812">Transmembrane</keyword>
<reference evidence="2 3" key="1">
    <citation type="submission" date="2021-03" db="EMBL/GenBank/DDBJ databases">
        <title>novel species isolated from a fishpond in China.</title>
        <authorList>
            <person name="Lu H."/>
            <person name="Cai Z."/>
        </authorList>
    </citation>
    <scope>NUCLEOTIDE SEQUENCE [LARGE SCALE GENOMIC DNA]</scope>
    <source>
        <strain evidence="2 3">YJ13C</strain>
    </source>
</reference>
<name>A0ABS3CLK3_9BACT</name>
<dbReference type="Proteomes" id="UP000664480">
    <property type="component" value="Unassembled WGS sequence"/>
</dbReference>
<feature type="transmembrane region" description="Helical" evidence="1">
    <location>
        <begin position="6"/>
        <end position="25"/>
    </location>
</feature>
<accession>A0ABS3CLK3</accession>
<evidence type="ECO:0000256" key="1">
    <source>
        <dbReference type="SAM" id="Phobius"/>
    </source>
</evidence>
<proteinExistence type="predicted"/>
<dbReference type="EMBL" id="JAFKCU010000003">
    <property type="protein sequence ID" value="MBN7816519.1"/>
    <property type="molecule type" value="Genomic_DNA"/>
</dbReference>
<keyword evidence="3" id="KW-1185">Reference proteome</keyword>
<evidence type="ECO:0000313" key="3">
    <source>
        <dbReference type="Proteomes" id="UP000664480"/>
    </source>
</evidence>
<dbReference type="RefSeq" id="WP_206587196.1">
    <property type="nucleotide sequence ID" value="NZ_JAFKCU010000003.1"/>
</dbReference>
<sequence length="166" mass="19447">MVHSEPVNLMVSFFLTVGIILPFAYTSYKAKIKNPIASNFQEFTELHHLHPTMIEKWKNHQLAFDADQNKLLYFRQGNYPQQSVINLKEIKNISIQEYTHTSGTGKYKHDVMDYLGVKLQFIDESHPPKMLEIYDGKLFPSISSERSIAKKWLEFLQKQIKMNQPD</sequence>